<proteinExistence type="predicted"/>
<dbReference type="AlphaFoldDB" id="A0A812LTZ2"/>
<accession>A0A812LTZ2</accession>
<comment type="caution">
    <text evidence="2">The sequence shown here is derived from an EMBL/GenBank/DDBJ whole genome shotgun (WGS) entry which is preliminary data.</text>
</comment>
<dbReference type="EMBL" id="CAJNDS010001057">
    <property type="protein sequence ID" value="CAE7245752.1"/>
    <property type="molecule type" value="Genomic_DNA"/>
</dbReference>
<dbReference type="Proteomes" id="UP000604046">
    <property type="component" value="Unassembled WGS sequence"/>
</dbReference>
<gene>
    <name evidence="2" type="ORF">SNAT2548_LOCUS11622</name>
</gene>
<feature type="region of interest" description="Disordered" evidence="1">
    <location>
        <begin position="280"/>
        <end position="307"/>
    </location>
</feature>
<feature type="compositionally biased region" description="Acidic residues" evidence="1">
    <location>
        <begin position="110"/>
        <end position="123"/>
    </location>
</feature>
<dbReference type="OrthoDB" id="442367at2759"/>
<evidence type="ECO:0000313" key="2">
    <source>
        <dbReference type="EMBL" id="CAE7245752.1"/>
    </source>
</evidence>
<evidence type="ECO:0000313" key="3">
    <source>
        <dbReference type="Proteomes" id="UP000604046"/>
    </source>
</evidence>
<organism evidence="2 3">
    <name type="scientific">Symbiodinium natans</name>
    <dbReference type="NCBI Taxonomy" id="878477"/>
    <lineage>
        <taxon>Eukaryota</taxon>
        <taxon>Sar</taxon>
        <taxon>Alveolata</taxon>
        <taxon>Dinophyceae</taxon>
        <taxon>Suessiales</taxon>
        <taxon>Symbiodiniaceae</taxon>
        <taxon>Symbiodinium</taxon>
    </lineage>
</organism>
<feature type="compositionally biased region" description="Basic and acidic residues" evidence="1">
    <location>
        <begin position="74"/>
        <end position="109"/>
    </location>
</feature>
<protein>
    <submittedName>
        <fullName evidence="2">Uncharacterized protein</fullName>
    </submittedName>
</protein>
<evidence type="ECO:0000256" key="1">
    <source>
        <dbReference type="SAM" id="MobiDB-lite"/>
    </source>
</evidence>
<keyword evidence="3" id="KW-1185">Reference proteome</keyword>
<feature type="region of interest" description="Disordered" evidence="1">
    <location>
        <begin position="52"/>
        <end position="179"/>
    </location>
</feature>
<sequence length="420" mass="45698">MAAAGTRKKFANSNLNTLLGAPKEVAKANYGPAVRSGGVVKPVAKPKGLVSLGKAPAASSGNARKGAAWNQLEEEAKKRAEEESAKKKDDTRPDWAVIDFKDLDKPLAKEDEEDEERVEFDELSDVKDGWFEAPEPDEASAGHTLFIGGDEDQAPESVAPRETGASLWADQNELDEEESVADELGVVDLMAPGTSVGSCGPGLVSLDRAAAASSVNGTAWTRLEEDAKRAEEESARRKVDARPSWPAIDFKDLDKPLAKEDEEDEERVEFDELSDVKDGWFEAPEPDEASAGHTLFIGGDEDQAPESVAPRETGASLWADQNELDEEESVADELGVLDVNVPRTALVINISYVLKRLNGCCSLNQLTKALKSFKEKTGMSLEVFLRSNPRTFKLEGRIVYLVDRDGEKWQPPKQAFPSCP</sequence>
<reference evidence="2" key="1">
    <citation type="submission" date="2021-02" db="EMBL/GenBank/DDBJ databases">
        <authorList>
            <person name="Dougan E. K."/>
            <person name="Rhodes N."/>
            <person name="Thang M."/>
            <person name="Chan C."/>
        </authorList>
    </citation>
    <scope>NUCLEOTIDE SEQUENCE</scope>
</reference>
<name>A0A812LTZ2_9DINO</name>